<comment type="similarity">
    <text evidence="1">Belongs to the LysR transcriptional regulatory family.</text>
</comment>
<dbReference type="FunFam" id="1.10.10.10:FF:000001">
    <property type="entry name" value="LysR family transcriptional regulator"/>
    <property type="match status" value="1"/>
</dbReference>
<name>A0A939HHW9_9MICC</name>
<evidence type="ECO:0000256" key="4">
    <source>
        <dbReference type="ARBA" id="ARBA00023163"/>
    </source>
</evidence>
<evidence type="ECO:0000256" key="1">
    <source>
        <dbReference type="ARBA" id="ARBA00009437"/>
    </source>
</evidence>
<dbReference type="PROSITE" id="PS50931">
    <property type="entry name" value="HTH_LYSR"/>
    <property type="match status" value="1"/>
</dbReference>
<dbReference type="GO" id="GO:0032993">
    <property type="term" value="C:protein-DNA complex"/>
    <property type="evidence" value="ECO:0007669"/>
    <property type="project" value="TreeGrafter"/>
</dbReference>
<comment type="caution">
    <text evidence="6">The sequence shown here is derived from an EMBL/GenBank/DDBJ whole genome shotgun (WGS) entry which is preliminary data.</text>
</comment>
<dbReference type="InterPro" id="IPR000847">
    <property type="entry name" value="LysR_HTH_N"/>
</dbReference>
<dbReference type="PANTHER" id="PTHR30346:SF0">
    <property type="entry name" value="HCA OPERON TRANSCRIPTIONAL ACTIVATOR HCAR"/>
    <property type="match status" value="1"/>
</dbReference>
<gene>
    <name evidence="6" type="ORF">J1902_07270</name>
</gene>
<dbReference type="PANTHER" id="PTHR30346">
    <property type="entry name" value="TRANSCRIPTIONAL DUAL REGULATOR HCAR-RELATED"/>
    <property type="match status" value="1"/>
</dbReference>
<keyword evidence="2" id="KW-0805">Transcription regulation</keyword>
<dbReference type="Proteomes" id="UP000664164">
    <property type="component" value="Unassembled WGS sequence"/>
</dbReference>
<dbReference type="CDD" id="cd08414">
    <property type="entry name" value="PBP2_LTTR_aromatics_like"/>
    <property type="match status" value="1"/>
</dbReference>
<dbReference type="Pfam" id="PF00126">
    <property type="entry name" value="HTH_1"/>
    <property type="match status" value="1"/>
</dbReference>
<feature type="domain" description="HTH lysR-type" evidence="5">
    <location>
        <begin position="1"/>
        <end position="58"/>
    </location>
</feature>
<proteinExistence type="inferred from homology"/>
<dbReference type="InterPro" id="IPR005119">
    <property type="entry name" value="LysR_subst-bd"/>
</dbReference>
<keyword evidence="7" id="KW-1185">Reference proteome</keyword>
<reference evidence="6" key="1">
    <citation type="submission" date="2021-03" db="EMBL/GenBank/DDBJ databases">
        <title>A new species, PO-11, isolated from a karst cave deposit.</title>
        <authorList>
            <person name="Zhaoxiaoyong W."/>
        </authorList>
    </citation>
    <scope>NUCLEOTIDE SEQUENCE</scope>
    <source>
        <strain evidence="6">PO-11</strain>
    </source>
</reference>
<evidence type="ECO:0000259" key="5">
    <source>
        <dbReference type="PROSITE" id="PS50931"/>
    </source>
</evidence>
<dbReference type="InterPro" id="IPR036388">
    <property type="entry name" value="WH-like_DNA-bd_sf"/>
</dbReference>
<organism evidence="6 7">
    <name type="scientific">Arthrobacter cavernae</name>
    <dbReference type="NCBI Taxonomy" id="2817681"/>
    <lineage>
        <taxon>Bacteria</taxon>
        <taxon>Bacillati</taxon>
        <taxon>Actinomycetota</taxon>
        <taxon>Actinomycetes</taxon>
        <taxon>Micrococcales</taxon>
        <taxon>Micrococcaceae</taxon>
        <taxon>Arthrobacter</taxon>
    </lineage>
</organism>
<sequence>MELRHLRYFVVVAETCHFGQAAERLQMAQPPLSQQIRQLEAELGAELLTRTTRSVKLTPAGEAFLEDAQRILRSVDEAARRARQFAEGRAGTLRIGLTGTASYTQLPALARMVKEHLPDVVLDIHTEMLTPAIELALAAGELDVGVLRPPASEPSLTVRAIARENFVVALPAGHRLTASDTVTVGELRAEDFIMYPAGSRSVVNDAVMRACRAADYHPRVAHESAKTSTQLSLVAAGLGIAVLPESVRGIALTGVQYRTVSGAEEVELAVAWRRTSESPLVDAFLASLEDNRVFLDSSYSGGFP</sequence>
<dbReference type="GO" id="GO:0003700">
    <property type="term" value="F:DNA-binding transcription factor activity"/>
    <property type="evidence" value="ECO:0007669"/>
    <property type="project" value="InterPro"/>
</dbReference>
<evidence type="ECO:0000256" key="2">
    <source>
        <dbReference type="ARBA" id="ARBA00023015"/>
    </source>
</evidence>
<accession>A0A939HHW9</accession>
<keyword evidence="3" id="KW-0238">DNA-binding</keyword>
<dbReference type="AlphaFoldDB" id="A0A939HHW9"/>
<dbReference type="SUPFAM" id="SSF53850">
    <property type="entry name" value="Periplasmic binding protein-like II"/>
    <property type="match status" value="1"/>
</dbReference>
<dbReference type="Gene3D" id="3.40.190.10">
    <property type="entry name" value="Periplasmic binding protein-like II"/>
    <property type="match status" value="2"/>
</dbReference>
<dbReference type="SUPFAM" id="SSF46785">
    <property type="entry name" value="Winged helix' DNA-binding domain"/>
    <property type="match status" value="1"/>
</dbReference>
<dbReference type="EMBL" id="JAFNLL010000013">
    <property type="protein sequence ID" value="MBO1267785.1"/>
    <property type="molecule type" value="Genomic_DNA"/>
</dbReference>
<dbReference type="GO" id="GO:0003677">
    <property type="term" value="F:DNA binding"/>
    <property type="evidence" value="ECO:0007669"/>
    <property type="project" value="UniProtKB-KW"/>
</dbReference>
<keyword evidence="4" id="KW-0804">Transcription</keyword>
<evidence type="ECO:0000256" key="3">
    <source>
        <dbReference type="ARBA" id="ARBA00023125"/>
    </source>
</evidence>
<dbReference type="RefSeq" id="WP_207615588.1">
    <property type="nucleotide sequence ID" value="NZ_JAFNLL010000013.1"/>
</dbReference>
<dbReference type="Pfam" id="PF03466">
    <property type="entry name" value="LysR_substrate"/>
    <property type="match status" value="1"/>
</dbReference>
<dbReference type="InterPro" id="IPR036390">
    <property type="entry name" value="WH_DNA-bd_sf"/>
</dbReference>
<dbReference type="PRINTS" id="PR00039">
    <property type="entry name" value="HTHLYSR"/>
</dbReference>
<protein>
    <submittedName>
        <fullName evidence="6">LysR family transcriptional regulator</fullName>
    </submittedName>
</protein>
<evidence type="ECO:0000313" key="6">
    <source>
        <dbReference type="EMBL" id="MBO1267785.1"/>
    </source>
</evidence>
<evidence type="ECO:0000313" key="7">
    <source>
        <dbReference type="Proteomes" id="UP000664164"/>
    </source>
</evidence>
<dbReference type="Gene3D" id="1.10.10.10">
    <property type="entry name" value="Winged helix-like DNA-binding domain superfamily/Winged helix DNA-binding domain"/>
    <property type="match status" value="1"/>
</dbReference>